<dbReference type="EMBL" id="UGQF01000001">
    <property type="protein sequence ID" value="STZ02256.1"/>
    <property type="molecule type" value="Genomic_DNA"/>
</dbReference>
<evidence type="ECO:0000256" key="1">
    <source>
        <dbReference type="SAM" id="MobiDB-lite"/>
    </source>
</evidence>
<dbReference type="Proteomes" id="UP000254618">
    <property type="component" value="Unassembled WGS sequence"/>
</dbReference>
<sequence length="50" mass="6009">MSTPPQARDKYQARWPYSQNQTNPSTHRYRHIIIGKYISELFDVIIIMDQ</sequence>
<name>A0A378QMX8_9GAMM</name>
<evidence type="ECO:0000313" key="3">
    <source>
        <dbReference type="Proteomes" id="UP000254618"/>
    </source>
</evidence>
<feature type="region of interest" description="Disordered" evidence="1">
    <location>
        <begin position="1"/>
        <end position="23"/>
    </location>
</feature>
<gene>
    <name evidence="2" type="ORF">NCTC11012_00480</name>
</gene>
<accession>A0A378QMX8</accession>
<organism evidence="2 3">
    <name type="scientific">Moraxella equi</name>
    <dbReference type="NCBI Taxonomy" id="60442"/>
    <lineage>
        <taxon>Bacteria</taxon>
        <taxon>Pseudomonadati</taxon>
        <taxon>Pseudomonadota</taxon>
        <taxon>Gammaproteobacteria</taxon>
        <taxon>Moraxellales</taxon>
        <taxon>Moraxellaceae</taxon>
        <taxon>Moraxella</taxon>
    </lineage>
</organism>
<reference evidence="2 3" key="1">
    <citation type="submission" date="2018-06" db="EMBL/GenBank/DDBJ databases">
        <authorList>
            <consortium name="Pathogen Informatics"/>
            <person name="Doyle S."/>
        </authorList>
    </citation>
    <scope>NUCLEOTIDE SEQUENCE [LARGE SCALE GENOMIC DNA]</scope>
    <source>
        <strain evidence="2 3">NCTC11012</strain>
    </source>
</reference>
<evidence type="ECO:0000313" key="2">
    <source>
        <dbReference type="EMBL" id="STZ02256.1"/>
    </source>
</evidence>
<protein>
    <submittedName>
        <fullName evidence="2">Uncharacterized protein</fullName>
    </submittedName>
</protein>
<dbReference type="AlphaFoldDB" id="A0A378QMX8"/>
<proteinExistence type="predicted"/>